<dbReference type="InterPro" id="IPR006204">
    <property type="entry name" value="GHMP_kinase_N_dom"/>
</dbReference>
<dbReference type="Gene3D" id="3.30.70.890">
    <property type="entry name" value="GHMP kinase, C-terminal domain"/>
    <property type="match status" value="1"/>
</dbReference>
<dbReference type="SUPFAM" id="SSF54211">
    <property type="entry name" value="Ribosomal protein S5 domain 2-like"/>
    <property type="match status" value="1"/>
</dbReference>
<dbReference type="Proteomes" id="UP000324705">
    <property type="component" value="Chromosome 2B"/>
</dbReference>
<dbReference type="HAMAP" id="MF_00384">
    <property type="entry name" value="Homoser_kinase"/>
    <property type="match status" value="1"/>
</dbReference>
<proteinExistence type="inferred from homology"/>
<dbReference type="SUPFAM" id="SSF55060">
    <property type="entry name" value="GHMP Kinase, C-terminal domain"/>
    <property type="match status" value="1"/>
</dbReference>
<reference evidence="15 16" key="1">
    <citation type="submission" date="2017-09" db="EMBL/GenBank/DDBJ databases">
        <authorList>
            <consortium name="International Durum Wheat Genome Sequencing Consortium (IDWGSC)"/>
            <person name="Milanesi L."/>
        </authorList>
    </citation>
    <scope>NUCLEOTIDE SEQUENCE [LARGE SCALE GENOMIC DNA]</scope>
    <source>
        <strain evidence="16">cv. Svevo</strain>
    </source>
</reference>
<keyword evidence="9" id="KW-0418">Kinase</keyword>
<keyword evidence="5" id="KW-0028">Amino-acid biosynthesis</keyword>
<dbReference type="PRINTS" id="PR00958">
    <property type="entry name" value="HOMSERKINASE"/>
</dbReference>
<dbReference type="InterPro" id="IPR006203">
    <property type="entry name" value="GHMP_knse_ATP-bd_CS"/>
</dbReference>
<dbReference type="GO" id="GO:0048573">
    <property type="term" value="P:photoperiodism, flowering"/>
    <property type="evidence" value="ECO:0007669"/>
    <property type="project" value="EnsemblPlants"/>
</dbReference>
<feature type="compositionally biased region" description="Low complexity" evidence="12">
    <location>
        <begin position="38"/>
        <end position="63"/>
    </location>
</feature>
<keyword evidence="6" id="KW-0808">Transferase</keyword>
<evidence type="ECO:0000256" key="8">
    <source>
        <dbReference type="ARBA" id="ARBA00022741"/>
    </source>
</evidence>
<dbReference type="Pfam" id="PF08544">
    <property type="entry name" value="GHMP_kinases_C"/>
    <property type="match status" value="1"/>
</dbReference>
<feature type="compositionally biased region" description="Low complexity" evidence="12">
    <location>
        <begin position="133"/>
        <end position="149"/>
    </location>
</feature>
<gene>
    <name evidence="15" type="ORF">TRITD_2Bv1G224740</name>
</gene>
<dbReference type="InterPro" id="IPR013750">
    <property type="entry name" value="GHMP_kinase_C_dom"/>
</dbReference>
<dbReference type="PROSITE" id="PS00627">
    <property type="entry name" value="GHMP_KINASES_ATP"/>
    <property type="match status" value="1"/>
</dbReference>
<dbReference type="EC" id="2.7.1.39" evidence="3"/>
<dbReference type="NCBIfam" id="TIGR00191">
    <property type="entry name" value="thrB"/>
    <property type="match status" value="1"/>
</dbReference>
<evidence type="ECO:0000259" key="14">
    <source>
        <dbReference type="Pfam" id="PF08544"/>
    </source>
</evidence>
<evidence type="ECO:0000256" key="12">
    <source>
        <dbReference type="SAM" id="MobiDB-lite"/>
    </source>
</evidence>
<feature type="region of interest" description="Disordered" evidence="12">
    <location>
        <begin position="115"/>
        <end position="149"/>
    </location>
</feature>
<dbReference type="GO" id="GO:0009570">
    <property type="term" value="C:chloroplast stroma"/>
    <property type="evidence" value="ECO:0007669"/>
    <property type="project" value="EnsemblPlants"/>
</dbReference>
<evidence type="ECO:0000256" key="3">
    <source>
        <dbReference type="ARBA" id="ARBA00012078"/>
    </source>
</evidence>
<protein>
    <recommendedName>
        <fullName evidence="4">Homoserine kinase</fullName>
        <ecNumber evidence="3">2.7.1.39</ecNumber>
    </recommendedName>
</protein>
<dbReference type="PANTHER" id="PTHR20861:SF1">
    <property type="entry name" value="HOMOSERINE KINASE"/>
    <property type="match status" value="1"/>
</dbReference>
<dbReference type="PANTHER" id="PTHR20861">
    <property type="entry name" value="HOMOSERINE/4-DIPHOSPHOCYTIDYL-2-C-METHYL-D-ERYTHRITOL KINASE"/>
    <property type="match status" value="1"/>
</dbReference>
<comment type="pathway">
    <text evidence="1">Amino-acid biosynthesis; L-threonine biosynthesis; L-threonine from L-aspartate: step 4/5.</text>
</comment>
<dbReference type="OMA" id="DRMQEPY"/>
<accession>A0A9R1PYU2</accession>
<evidence type="ECO:0000256" key="10">
    <source>
        <dbReference type="ARBA" id="ARBA00022840"/>
    </source>
</evidence>
<evidence type="ECO:0000256" key="9">
    <source>
        <dbReference type="ARBA" id="ARBA00022777"/>
    </source>
</evidence>
<feature type="domain" description="GHMP kinase C-terminal" evidence="14">
    <location>
        <begin position="402"/>
        <end position="477"/>
    </location>
</feature>
<dbReference type="GO" id="GO:0005524">
    <property type="term" value="F:ATP binding"/>
    <property type="evidence" value="ECO:0007669"/>
    <property type="project" value="UniProtKB-KW"/>
</dbReference>
<evidence type="ECO:0000256" key="7">
    <source>
        <dbReference type="ARBA" id="ARBA00022697"/>
    </source>
</evidence>
<keyword evidence="8" id="KW-0547">Nucleotide-binding</keyword>
<dbReference type="AlphaFoldDB" id="A0A9R1PYU2"/>
<keyword evidence="10" id="KW-0067">ATP-binding</keyword>
<comment type="similarity">
    <text evidence="2">Belongs to the GHMP kinase family. Homoserine kinase subfamily.</text>
</comment>
<evidence type="ECO:0000256" key="1">
    <source>
        <dbReference type="ARBA" id="ARBA00005015"/>
    </source>
</evidence>
<organism evidence="15 16">
    <name type="scientific">Triticum turgidum subsp. durum</name>
    <name type="common">Durum wheat</name>
    <name type="synonym">Triticum durum</name>
    <dbReference type="NCBI Taxonomy" id="4567"/>
    <lineage>
        <taxon>Eukaryota</taxon>
        <taxon>Viridiplantae</taxon>
        <taxon>Streptophyta</taxon>
        <taxon>Embryophyta</taxon>
        <taxon>Tracheophyta</taxon>
        <taxon>Spermatophyta</taxon>
        <taxon>Magnoliopsida</taxon>
        <taxon>Liliopsida</taxon>
        <taxon>Poales</taxon>
        <taxon>Poaceae</taxon>
        <taxon>BOP clade</taxon>
        <taxon>Pooideae</taxon>
        <taxon>Triticodae</taxon>
        <taxon>Triticeae</taxon>
        <taxon>Triticinae</taxon>
        <taxon>Triticum</taxon>
    </lineage>
</organism>
<dbReference type="InterPro" id="IPR014721">
    <property type="entry name" value="Ribsml_uS5_D2-typ_fold_subgr"/>
</dbReference>
<evidence type="ECO:0000256" key="4">
    <source>
        <dbReference type="ARBA" id="ARBA00017858"/>
    </source>
</evidence>
<keyword evidence="7" id="KW-0791">Threonine biosynthesis</keyword>
<feature type="compositionally biased region" description="Gly residues" evidence="12">
    <location>
        <begin position="84"/>
        <end position="98"/>
    </location>
</feature>
<dbReference type="Pfam" id="PF00288">
    <property type="entry name" value="GHMP_kinases_N"/>
    <property type="match status" value="1"/>
</dbReference>
<evidence type="ECO:0000256" key="11">
    <source>
        <dbReference type="ARBA" id="ARBA00049913"/>
    </source>
</evidence>
<dbReference type="Gene3D" id="3.30.230.10">
    <property type="match status" value="1"/>
</dbReference>
<feature type="domain" description="GHMP kinase N-terminal" evidence="13">
    <location>
        <begin position="258"/>
        <end position="338"/>
    </location>
</feature>
<dbReference type="InterPro" id="IPR020568">
    <property type="entry name" value="Ribosomal_Su5_D2-typ_SF"/>
</dbReference>
<evidence type="ECO:0000256" key="2">
    <source>
        <dbReference type="ARBA" id="ARBA00007370"/>
    </source>
</evidence>
<dbReference type="GO" id="GO:0009617">
    <property type="term" value="P:response to bacterium"/>
    <property type="evidence" value="ECO:0007669"/>
    <property type="project" value="EnsemblPlants"/>
</dbReference>
<evidence type="ECO:0000256" key="5">
    <source>
        <dbReference type="ARBA" id="ARBA00022605"/>
    </source>
</evidence>
<feature type="region of interest" description="Disordered" evidence="12">
    <location>
        <begin position="1"/>
        <end position="102"/>
    </location>
</feature>
<keyword evidence="16" id="KW-1185">Reference proteome</keyword>
<feature type="compositionally biased region" description="Basic residues" evidence="12">
    <location>
        <begin position="8"/>
        <end position="37"/>
    </location>
</feature>
<dbReference type="InterPro" id="IPR036554">
    <property type="entry name" value="GHMP_kinase_C_sf"/>
</dbReference>
<dbReference type="Gramene" id="TRITD2Bv1G224740.1">
    <property type="protein sequence ID" value="TRITD2Bv1G224740.1"/>
    <property type="gene ID" value="TRITD2Bv1G224740"/>
</dbReference>
<dbReference type="GO" id="GO:0009620">
    <property type="term" value="P:response to fungus"/>
    <property type="evidence" value="ECO:0007669"/>
    <property type="project" value="EnsemblPlants"/>
</dbReference>
<evidence type="ECO:0000313" key="15">
    <source>
        <dbReference type="EMBL" id="VAH52142.1"/>
    </source>
</evidence>
<dbReference type="EMBL" id="LT934114">
    <property type="protein sequence ID" value="VAH52142.1"/>
    <property type="molecule type" value="Genomic_DNA"/>
</dbReference>
<dbReference type="GO" id="GO:0009088">
    <property type="term" value="P:threonine biosynthetic process"/>
    <property type="evidence" value="ECO:0007669"/>
    <property type="project" value="UniProtKB-KW"/>
</dbReference>
<comment type="catalytic activity">
    <reaction evidence="11">
        <text>L-homoserine + ATP = O-phospho-L-homoserine + ADP + H(+)</text>
        <dbReference type="Rhea" id="RHEA:13985"/>
        <dbReference type="ChEBI" id="CHEBI:15378"/>
        <dbReference type="ChEBI" id="CHEBI:30616"/>
        <dbReference type="ChEBI" id="CHEBI:57476"/>
        <dbReference type="ChEBI" id="CHEBI:57590"/>
        <dbReference type="ChEBI" id="CHEBI:456216"/>
        <dbReference type="EC" id="2.7.1.39"/>
    </reaction>
    <physiologicalReaction direction="left-to-right" evidence="11">
        <dbReference type="Rhea" id="RHEA:13986"/>
    </physiologicalReaction>
</comment>
<sequence>MMYLSCRRSGRGRGSRRRGRRRAPPPRTRSTPRRRTCRTGSPPLRNSASRTTGCTAAAAATRPRSPRPGGGRRAGRSSPSPSAVGGGDCSGSRGGGGPRLSVTLHNKVVPKAQAQIFSPNPTLPRAHRPPPAMAAAAASPATAPSSFPSTRKAPLLSFRIPSKLRVSAAAASADPPPAFRSVTAFAPATVANLGPGFDFLGCAVADASLSLGDTVTATLDPTLPAGTVAISGITSPFLPRLAERLSRDPLRNCAGIAAVAALRALGVRSHGVSLSLAKGLPLGSGLGSSAASAAAAAKAVDALFGSLLPRDDLVLAGLESEKAVSGFHADNIAPAILGSFVLVRSYEPFRLVQLPCPPALRLCFILVTPEFEAPTSNMRAALPKKVTLGNHVRNSSQAAALVAAVLLGDATLIGSAMSSDFIVEPTRAPLIPGMAAVKAAALEAGALGCTISGAGPTAVAVIEGEENGEEIARRMVDAFLSVGKLKAIATVAQLDRDGARIISTSSLE</sequence>
<dbReference type="InterPro" id="IPR000870">
    <property type="entry name" value="Homoserine_kinase"/>
</dbReference>
<evidence type="ECO:0000259" key="13">
    <source>
        <dbReference type="Pfam" id="PF00288"/>
    </source>
</evidence>
<name>A0A9R1PYU2_TRITD</name>
<dbReference type="NCBIfam" id="NF002288">
    <property type="entry name" value="PRK01212.1-4"/>
    <property type="match status" value="1"/>
</dbReference>
<evidence type="ECO:0000256" key="6">
    <source>
        <dbReference type="ARBA" id="ARBA00022679"/>
    </source>
</evidence>
<dbReference type="GO" id="GO:0004413">
    <property type="term" value="F:homoserine kinase activity"/>
    <property type="evidence" value="ECO:0007669"/>
    <property type="project" value="UniProtKB-EC"/>
</dbReference>
<evidence type="ECO:0000313" key="16">
    <source>
        <dbReference type="Proteomes" id="UP000324705"/>
    </source>
</evidence>